<organism evidence="3 4">
    <name type="scientific">Panagrolaimus superbus</name>
    <dbReference type="NCBI Taxonomy" id="310955"/>
    <lineage>
        <taxon>Eukaryota</taxon>
        <taxon>Metazoa</taxon>
        <taxon>Ecdysozoa</taxon>
        <taxon>Nematoda</taxon>
        <taxon>Chromadorea</taxon>
        <taxon>Rhabditida</taxon>
        <taxon>Tylenchina</taxon>
        <taxon>Panagrolaimomorpha</taxon>
        <taxon>Panagrolaimoidea</taxon>
        <taxon>Panagrolaimidae</taxon>
        <taxon>Panagrolaimus</taxon>
    </lineage>
</organism>
<evidence type="ECO:0000313" key="4">
    <source>
        <dbReference type="WBParaSite" id="PSU_v2.g16681.t1"/>
    </source>
</evidence>
<protein>
    <submittedName>
        <fullName evidence="4">Uncharacterized protein</fullName>
    </submittedName>
</protein>
<name>A0A914YD60_9BILA</name>
<dbReference type="InterPro" id="IPR002666">
    <property type="entry name" value="Folate_carrier"/>
</dbReference>
<feature type="transmembrane region" description="Helical" evidence="2">
    <location>
        <begin position="43"/>
        <end position="63"/>
    </location>
</feature>
<dbReference type="Pfam" id="PF01770">
    <property type="entry name" value="Folate_carrier"/>
    <property type="match status" value="1"/>
</dbReference>
<dbReference type="PANTHER" id="PTHR10686:SF18">
    <property type="entry name" value="IP11787P-RELATED"/>
    <property type="match status" value="1"/>
</dbReference>
<evidence type="ECO:0000256" key="1">
    <source>
        <dbReference type="ARBA" id="ARBA00005773"/>
    </source>
</evidence>
<keyword evidence="2" id="KW-1133">Transmembrane helix</keyword>
<feature type="transmembrane region" description="Helical" evidence="2">
    <location>
        <begin position="75"/>
        <end position="99"/>
    </location>
</feature>
<accession>A0A914YD60</accession>
<keyword evidence="3" id="KW-1185">Reference proteome</keyword>
<comment type="similarity">
    <text evidence="1">Belongs to the reduced folate carrier (RFC) transporter (TC 2.A.48) family.</text>
</comment>
<dbReference type="WBParaSite" id="PSU_v2.g16681.t1">
    <property type="protein sequence ID" value="PSU_v2.g16681.t1"/>
    <property type="gene ID" value="PSU_v2.g16681"/>
</dbReference>
<feature type="transmembrane region" description="Helical" evidence="2">
    <location>
        <begin position="20"/>
        <end position="37"/>
    </location>
</feature>
<dbReference type="GO" id="GO:0090482">
    <property type="term" value="F:vitamin transmembrane transporter activity"/>
    <property type="evidence" value="ECO:0007669"/>
    <property type="project" value="InterPro"/>
</dbReference>
<dbReference type="GO" id="GO:0005886">
    <property type="term" value="C:plasma membrane"/>
    <property type="evidence" value="ECO:0007669"/>
    <property type="project" value="TreeGrafter"/>
</dbReference>
<dbReference type="AlphaFoldDB" id="A0A914YD60"/>
<evidence type="ECO:0000313" key="3">
    <source>
        <dbReference type="Proteomes" id="UP000887577"/>
    </source>
</evidence>
<proteinExistence type="inferred from homology"/>
<keyword evidence="2" id="KW-0472">Membrane</keyword>
<keyword evidence="2" id="KW-0812">Transmembrane</keyword>
<dbReference type="Proteomes" id="UP000887577">
    <property type="component" value="Unplaced"/>
</dbReference>
<dbReference type="PANTHER" id="PTHR10686">
    <property type="entry name" value="FOLATE TRANSPORTER"/>
    <property type="match status" value="1"/>
</dbReference>
<evidence type="ECO:0000256" key="2">
    <source>
        <dbReference type="SAM" id="Phobius"/>
    </source>
</evidence>
<sequence>MIVILGMEKPKINWDRWGELCLTVSAFIDCLVLFAMASAQKLWIMYAGYIIFRVAYQAMITTAQFNIVCRIASNNLGFVFGINTFIALSLQTALTAIVVEKSALGLPIRKQVCSFEEMHLYDS</sequence>
<reference evidence="4" key="1">
    <citation type="submission" date="2022-11" db="UniProtKB">
        <authorList>
            <consortium name="WormBaseParasite"/>
        </authorList>
    </citation>
    <scope>IDENTIFICATION</scope>
</reference>